<evidence type="ECO:0000259" key="2">
    <source>
        <dbReference type="SMART" id="SM00065"/>
    </source>
</evidence>
<evidence type="ECO:0000313" key="3">
    <source>
        <dbReference type="EMBL" id="PRP77691.1"/>
    </source>
</evidence>
<proteinExistence type="predicted"/>
<dbReference type="SMART" id="SM00065">
    <property type="entry name" value="GAF"/>
    <property type="match status" value="1"/>
</dbReference>
<dbReference type="NCBIfam" id="NF047352">
    <property type="entry name" value="P_loop_sacsin"/>
    <property type="match status" value="1"/>
</dbReference>
<dbReference type="PANTHER" id="PTHR47839:SF1">
    <property type="entry name" value="DOMAIN PROTEIN, PUTATIVE (AFU_ORTHOLOGUE AFUA_6G04830)-RELATED"/>
    <property type="match status" value="1"/>
</dbReference>
<dbReference type="Pfam" id="PF12449">
    <property type="entry name" value="DUF3684"/>
    <property type="match status" value="2"/>
</dbReference>
<accession>A0A2P6N186</accession>
<dbReference type="PANTHER" id="PTHR47839">
    <property type="entry name" value="DOMAIN PROTEIN, PUTATIVE (AFU_ORTHOLOGUE AFUA_6G04830)-RELATED"/>
    <property type="match status" value="1"/>
</dbReference>
<dbReference type="STRING" id="1890364.A0A2P6N186"/>
<protein>
    <recommendedName>
        <fullName evidence="2">GAF domain-containing protein</fullName>
    </recommendedName>
</protein>
<sequence>MNSETLNQLVKEGVEERVTVNQRALIDKLLARYKGHFTVFRELIQNADDAKAKTIRVRLTHDEQHGRSVIVENDGMALTQNDWNRLIRIAEGNPNEEATGCFGVGFYSVFSITEHPIIQSKGTTLAFVWDKDQLTTFKRENEEGDRNGWTIFNLPIRDKNLIIDPFDLTKYLCQTLSFTNNLTRIDVYQDDNLMYSTTKEIIHSSSSLMDNLNRKVYSTEKLLKLNSLVRHRVRFSAKDHTKEGEGYSTEVEQLEAKVNVTLDEGLENQMIRILGKRFPEESKIRLIFDGQQMESSTIEEQEREEKRGEDDWSEGEEVKPEENSKKTPRELLSEISPYPNRGRIFIGFSSHQTTGSGYHLAAQFIPTVERENVDFNDFYFKRWNSDVITMAGQIARIHYDEVMGKPQPVVNKSQKKKNRSQLQPPVEKKEMTDDEISRRRRVMSSCSLSRSSPATEVSTLLAASFYNAPDGRPLYVLAVPPSKPGIFQVFSSREIFMPLYGLERFHFISVAMAPAFATNRSSRIPGNRQVPWNNVDIFAESWQVVRFYDELKERKEIKVLGMKDMISQLDDTILNESQLGELLSWWITNYNALDVEISVPQDTLPRVVSQRFGEKSVLESAPLQLKPLPLFEWFSNLLPQLEAMENMDVCVNAIAHVSTKWNKLNPNEKRSIVSLAEDHKIIPTKFSTFDYPKKVYLPQNQISFDDLPEAHESLHSQISTKFLKELGLRSAPDAKFVLSKMGGPNHWDSRGAIQFLMQQEASLDEQDWSTLRSSSILPSTHGKKLVTASELLLPAKNGEFEGMDVPMISWKDITSGESAFLQRMGMRDSPNLNVLLKLCTRKDGKAFDYLLNQFDSLYKKDYKNQKKENLPAFVPTINGSLAKPEECFWGSVKRFSDVEMETLCNYLGVWPVSKEYSSRVARLGVGQNPHPSVVVTRLTKNPAPFVIAKLVFDYASTFQGNFTHSDWKVLSSHPIIPPYPNTRGGFLLPHQVIVGGDAVKTRYGNLIDYIDDQYTEGAKMFLRMCGSPENLNTQQLVRALMKNGQKHLSQDGFERYLSTLQEISFGMDRVPQDLRNLMEKSSIFLSVWSHPNDGSREKDTTGASLSAARDCVLVDNTDYASMFKIKMAASNSPSLEKMYESMGSPWLSSLIKETSQAVGQPKSTSRSIQISEMVKEKMNLLLNDLGTCREREGTKKNARQLLEGISVVEVNAVKKILTLGHQKKEIETNVCSKVSGDKATLYITHQVSQLSIASELAQLLLLKKVKEDDLKFFAILSSDLSTLRQQGYPIDRLIPANRSHTGKQPISVQPEKTPIEVEETRNVVENSHAIETEETRREEKRTRHIVQKVSTDMNRMNDMLTKAVNSTPTHKNTQNIKTIGENIIETHCENREEHNLHLLTCFGQINVYVEADIQVSESQLVAAKSFSQVLQNLSSVFSIPNVKQTVCIFVDETSTIAFNAKHRLHFNLLYYERLHHNKDPLDVYFFWYSTMCHEIAHNIEEGHNASHSYYTEQLACLHFQKFHQTLEKWREHPPSAPSNSENGVVPHLTSSKDREEDENGFVEGKSPSQPETEREQRRNKGKSRLVCALHNGPRSSVTLIYWAKRRICTWEAGKEIAGVENLSLWFLQVWQSLGCERRRRMSVELMRPMLHEQTGRTSPVAFHWSDDETETLEDKPSNTLGDEPFFSGVIDYVHQIFKAPLAGINVSEGDRRYNFSLAGSDGLLSLAEMQLDCCPTLCSYAVHRKEMIVSEDTTQCPILSRHPLVTGGPNLRFYVSIPLVVDDEIVGSLCMADFQPRKFSEKERTDLKSYAETVVMASEVTFLLYVSDCAQKSKVVIIGLSGIRLGAPPEYKEVEFTHFMRGSAGSWAHKHIWS</sequence>
<dbReference type="Pfam" id="PF01590">
    <property type="entry name" value="GAF"/>
    <property type="match status" value="1"/>
</dbReference>
<feature type="compositionally biased region" description="Basic and acidic residues" evidence="1">
    <location>
        <begin position="426"/>
        <end position="437"/>
    </location>
</feature>
<dbReference type="SUPFAM" id="SSF55874">
    <property type="entry name" value="ATPase domain of HSP90 chaperone/DNA topoisomerase II/histidine kinase"/>
    <property type="match status" value="1"/>
</dbReference>
<feature type="region of interest" description="Disordered" evidence="1">
    <location>
        <begin position="1530"/>
        <end position="1585"/>
    </location>
</feature>
<dbReference type="Proteomes" id="UP000241769">
    <property type="component" value="Unassembled WGS sequence"/>
</dbReference>
<dbReference type="InterPro" id="IPR036890">
    <property type="entry name" value="HATPase_C_sf"/>
</dbReference>
<dbReference type="SUPFAM" id="SSF55781">
    <property type="entry name" value="GAF domain-like"/>
    <property type="match status" value="1"/>
</dbReference>
<feature type="region of interest" description="Disordered" evidence="1">
    <location>
        <begin position="289"/>
        <end position="332"/>
    </location>
</feature>
<dbReference type="InterPro" id="IPR058210">
    <property type="entry name" value="SACS/Nov_dom"/>
</dbReference>
<dbReference type="Gene3D" id="3.30.450.40">
    <property type="match status" value="1"/>
</dbReference>
<evidence type="ECO:0000313" key="4">
    <source>
        <dbReference type="Proteomes" id="UP000241769"/>
    </source>
</evidence>
<dbReference type="Gene3D" id="3.30.565.10">
    <property type="entry name" value="Histidine kinase-like ATPase, C-terminal domain"/>
    <property type="match status" value="1"/>
</dbReference>
<organism evidence="3 4">
    <name type="scientific">Planoprotostelium fungivorum</name>
    <dbReference type="NCBI Taxonomy" id="1890364"/>
    <lineage>
        <taxon>Eukaryota</taxon>
        <taxon>Amoebozoa</taxon>
        <taxon>Evosea</taxon>
        <taxon>Variosea</taxon>
        <taxon>Cavosteliida</taxon>
        <taxon>Cavosteliaceae</taxon>
        <taxon>Planoprotostelium</taxon>
    </lineage>
</organism>
<evidence type="ECO:0000256" key="1">
    <source>
        <dbReference type="SAM" id="MobiDB-lite"/>
    </source>
</evidence>
<dbReference type="InterPro" id="IPR022155">
    <property type="entry name" value="DUF3684"/>
</dbReference>
<feature type="compositionally biased region" description="Basic and acidic residues" evidence="1">
    <location>
        <begin position="303"/>
        <end position="332"/>
    </location>
</feature>
<feature type="domain" description="GAF" evidence="2">
    <location>
        <begin position="1681"/>
        <end position="1828"/>
    </location>
</feature>
<dbReference type="EMBL" id="MDYQ01000257">
    <property type="protein sequence ID" value="PRP77691.1"/>
    <property type="molecule type" value="Genomic_DNA"/>
</dbReference>
<gene>
    <name evidence="3" type="ORF">PROFUN_00552</name>
</gene>
<reference evidence="3 4" key="1">
    <citation type="journal article" date="2018" name="Genome Biol. Evol.">
        <title>Multiple Roots of Fruiting Body Formation in Amoebozoa.</title>
        <authorList>
            <person name="Hillmann F."/>
            <person name="Forbes G."/>
            <person name="Novohradska S."/>
            <person name="Ferling I."/>
            <person name="Riege K."/>
            <person name="Groth M."/>
            <person name="Westermann M."/>
            <person name="Marz M."/>
            <person name="Spaller T."/>
            <person name="Winckler T."/>
            <person name="Schaap P."/>
            <person name="Glockner G."/>
        </authorList>
    </citation>
    <scope>NUCLEOTIDE SEQUENCE [LARGE SCALE GENOMIC DNA]</scope>
    <source>
        <strain evidence="3 4">Jena</strain>
    </source>
</reference>
<dbReference type="Pfam" id="PF25794">
    <property type="entry name" value="SACS"/>
    <property type="match status" value="1"/>
</dbReference>
<feature type="region of interest" description="Disordered" evidence="1">
    <location>
        <begin position="408"/>
        <end position="442"/>
    </location>
</feature>
<dbReference type="InterPro" id="IPR003018">
    <property type="entry name" value="GAF"/>
</dbReference>
<dbReference type="OrthoDB" id="10031156at2759"/>
<keyword evidence="4" id="KW-1185">Reference proteome</keyword>
<comment type="caution">
    <text evidence="3">The sequence shown here is derived from an EMBL/GenBank/DDBJ whole genome shotgun (WGS) entry which is preliminary data.</text>
</comment>
<dbReference type="InterPro" id="IPR029016">
    <property type="entry name" value="GAF-like_dom_sf"/>
</dbReference>
<dbReference type="InParanoid" id="A0A2P6N186"/>
<name>A0A2P6N186_9EUKA</name>